<evidence type="ECO:0000313" key="5">
    <source>
        <dbReference type="EMBL" id="SEK45678.1"/>
    </source>
</evidence>
<organism evidence="5 6">
    <name type="scientific">Pseudobutyrivibrio ruminis</name>
    <dbReference type="NCBI Taxonomy" id="46206"/>
    <lineage>
        <taxon>Bacteria</taxon>
        <taxon>Bacillati</taxon>
        <taxon>Bacillota</taxon>
        <taxon>Clostridia</taxon>
        <taxon>Lachnospirales</taxon>
        <taxon>Lachnospiraceae</taxon>
        <taxon>Pseudobutyrivibrio</taxon>
    </lineage>
</organism>
<comment type="similarity">
    <text evidence="1">Belongs to the glycosyltransferase 10 family.</text>
</comment>
<dbReference type="GO" id="GO:0008417">
    <property type="term" value="F:fucosyltransferase activity"/>
    <property type="evidence" value="ECO:0007669"/>
    <property type="project" value="InterPro"/>
</dbReference>
<dbReference type="PANTHER" id="PTHR11929:SF194">
    <property type="entry name" value="ALPHA-(1,3)-FUCOSYLTRANSFERASE 10"/>
    <property type="match status" value="1"/>
</dbReference>
<name>A0A1H7H614_9FIRM</name>
<evidence type="ECO:0000256" key="3">
    <source>
        <dbReference type="ARBA" id="ARBA00022679"/>
    </source>
</evidence>
<reference evidence="6" key="1">
    <citation type="submission" date="2016-10" db="EMBL/GenBank/DDBJ databases">
        <authorList>
            <person name="Varghese N."/>
        </authorList>
    </citation>
    <scope>NUCLEOTIDE SEQUENCE [LARGE SCALE GENOMIC DNA]</scope>
    <source>
        <strain evidence="6">ACV-9</strain>
    </source>
</reference>
<sequence>MIFRRNNNKSKVKFFECSRLVPEVFNDSGEKMHVWYLADSCTYHTPYSLNAAFFPEKVLWDRYNTSLPIRFFAHESIFDNHEDEFEHDDYALLYESEAIIPEIYNKLLNNKEIGRKYKYIFTPSARIIEEFENARFIPANGFWYGSDFQGGELEEDKYKRKTKNISIVASSKCLCEGHKIRLRIAKELQKNSMVDAYGSFGGIDLPKKAQSLDDYRYSVVVENDFTPFYFTEKILDCFAAQTVPIYLGAERIGDYFNIDGIITVDKNNINEIGKILNMCTEEDYLRRKEAILDNYNRVMKYRCIEDYIYDNYFD</sequence>
<dbReference type="GO" id="GO:0016020">
    <property type="term" value="C:membrane"/>
    <property type="evidence" value="ECO:0007669"/>
    <property type="project" value="InterPro"/>
</dbReference>
<dbReference type="PANTHER" id="PTHR11929">
    <property type="entry name" value="ALPHA- 1,3 -FUCOSYLTRANSFERASE"/>
    <property type="match status" value="1"/>
</dbReference>
<dbReference type="SUPFAM" id="SSF53756">
    <property type="entry name" value="UDP-Glycosyltransferase/glycogen phosphorylase"/>
    <property type="match status" value="1"/>
</dbReference>
<dbReference type="Pfam" id="PF00852">
    <property type="entry name" value="Glyco_transf_10"/>
    <property type="match status" value="1"/>
</dbReference>
<keyword evidence="2 5" id="KW-0328">Glycosyltransferase</keyword>
<proteinExistence type="inferred from homology"/>
<dbReference type="InterPro" id="IPR055270">
    <property type="entry name" value="Glyco_tran_10_C"/>
</dbReference>
<dbReference type="Gene3D" id="3.40.50.11660">
    <property type="entry name" value="Glycosyl transferase family 10, C-terminal domain"/>
    <property type="match status" value="1"/>
</dbReference>
<dbReference type="RefSeq" id="WP_074789753.1">
    <property type="nucleotide sequence ID" value="NZ_FNZX01000005.1"/>
</dbReference>
<evidence type="ECO:0000256" key="1">
    <source>
        <dbReference type="ARBA" id="ARBA00008919"/>
    </source>
</evidence>
<evidence type="ECO:0000313" key="6">
    <source>
        <dbReference type="Proteomes" id="UP000182321"/>
    </source>
</evidence>
<evidence type="ECO:0000259" key="4">
    <source>
        <dbReference type="Pfam" id="PF00852"/>
    </source>
</evidence>
<keyword evidence="3 5" id="KW-0808">Transferase</keyword>
<gene>
    <name evidence="5" type="ORF">SAMN02910377_00935</name>
</gene>
<dbReference type="InterPro" id="IPR038577">
    <property type="entry name" value="GT10-like_C_sf"/>
</dbReference>
<dbReference type="AlphaFoldDB" id="A0A1H7H614"/>
<keyword evidence="6" id="KW-1185">Reference proteome</keyword>
<protein>
    <submittedName>
        <fullName evidence="5">Glycosyltransferase family 10 (Fucosyltransferase) C-term</fullName>
    </submittedName>
</protein>
<dbReference type="Proteomes" id="UP000182321">
    <property type="component" value="Unassembled WGS sequence"/>
</dbReference>
<dbReference type="EMBL" id="FNZX01000005">
    <property type="protein sequence ID" value="SEK45678.1"/>
    <property type="molecule type" value="Genomic_DNA"/>
</dbReference>
<evidence type="ECO:0000256" key="2">
    <source>
        <dbReference type="ARBA" id="ARBA00022676"/>
    </source>
</evidence>
<dbReference type="InterPro" id="IPR001503">
    <property type="entry name" value="Glyco_trans_10"/>
</dbReference>
<feature type="domain" description="Fucosyltransferase C-terminal" evidence="4">
    <location>
        <begin position="159"/>
        <end position="279"/>
    </location>
</feature>
<accession>A0A1H7H614</accession>